<name>A0AAV7PQ03_PLEWA</name>
<evidence type="ECO:0000313" key="4">
    <source>
        <dbReference type="EMBL" id="KAJ1130371.1"/>
    </source>
</evidence>
<reference evidence="4" key="1">
    <citation type="journal article" date="2022" name="bioRxiv">
        <title>Sequencing and chromosome-scale assembly of the giantPleurodeles waltlgenome.</title>
        <authorList>
            <person name="Brown T."/>
            <person name="Elewa A."/>
            <person name="Iarovenko S."/>
            <person name="Subramanian E."/>
            <person name="Araus A.J."/>
            <person name="Petzold A."/>
            <person name="Susuki M."/>
            <person name="Suzuki K.-i.T."/>
            <person name="Hayashi T."/>
            <person name="Toyoda A."/>
            <person name="Oliveira C."/>
            <person name="Osipova E."/>
            <person name="Leigh N.D."/>
            <person name="Simon A."/>
            <person name="Yun M.H."/>
        </authorList>
    </citation>
    <scope>NUCLEOTIDE SEQUENCE</scope>
    <source>
        <strain evidence="4">20211129_DDA</strain>
        <tissue evidence="4">Liver</tissue>
    </source>
</reference>
<keyword evidence="5" id="KW-1185">Reference proteome</keyword>
<keyword evidence="1" id="KW-0812">Transmembrane</keyword>
<organism evidence="4 5">
    <name type="scientific">Pleurodeles waltl</name>
    <name type="common">Iberian ribbed newt</name>
    <dbReference type="NCBI Taxonomy" id="8319"/>
    <lineage>
        <taxon>Eukaryota</taxon>
        <taxon>Metazoa</taxon>
        <taxon>Chordata</taxon>
        <taxon>Craniata</taxon>
        <taxon>Vertebrata</taxon>
        <taxon>Euteleostomi</taxon>
        <taxon>Amphibia</taxon>
        <taxon>Batrachia</taxon>
        <taxon>Caudata</taxon>
        <taxon>Salamandroidea</taxon>
        <taxon>Salamandridae</taxon>
        <taxon>Pleurodelinae</taxon>
        <taxon>Pleurodeles</taxon>
    </lineage>
</organism>
<accession>A0AAV7PQ03</accession>
<feature type="transmembrane region" description="Helical" evidence="1">
    <location>
        <begin position="154"/>
        <end position="177"/>
    </location>
</feature>
<dbReference type="SUPFAM" id="SSF48726">
    <property type="entry name" value="Immunoglobulin"/>
    <property type="match status" value="1"/>
</dbReference>
<protein>
    <recommendedName>
        <fullName evidence="3">Immunoglobulin domain-containing protein</fullName>
    </recommendedName>
</protein>
<dbReference type="Gene3D" id="2.60.40.10">
    <property type="entry name" value="Immunoglobulins"/>
    <property type="match status" value="1"/>
</dbReference>
<dbReference type="GO" id="GO:0016020">
    <property type="term" value="C:membrane"/>
    <property type="evidence" value="ECO:0007669"/>
    <property type="project" value="InterPro"/>
</dbReference>
<dbReference type="GO" id="GO:0038023">
    <property type="term" value="F:signaling receptor activity"/>
    <property type="evidence" value="ECO:0007669"/>
    <property type="project" value="InterPro"/>
</dbReference>
<gene>
    <name evidence="4" type="ORF">NDU88_008724</name>
</gene>
<dbReference type="GO" id="GO:0002250">
    <property type="term" value="P:adaptive immune response"/>
    <property type="evidence" value="ECO:0007669"/>
    <property type="project" value="InterPro"/>
</dbReference>
<feature type="signal peptide" evidence="2">
    <location>
        <begin position="1"/>
        <end position="26"/>
    </location>
</feature>
<dbReference type="InterPro" id="IPR013783">
    <property type="entry name" value="Ig-like_fold"/>
</dbReference>
<dbReference type="Proteomes" id="UP001066276">
    <property type="component" value="Chromosome 7"/>
</dbReference>
<proteinExistence type="predicted"/>
<feature type="chain" id="PRO_5043473790" description="Immunoglobulin domain-containing protein" evidence="2">
    <location>
        <begin position="27"/>
        <end position="240"/>
    </location>
</feature>
<dbReference type="PANTHER" id="PTHR15343">
    <property type="entry name" value="CD7"/>
    <property type="match status" value="1"/>
</dbReference>
<sequence length="240" mass="26460">MLLGPAPPLLVSSALLFLCCCFEAGANDFIDQYPAFISVAEDAAVNITCVVRLPGNAKKMSLRRGVRGLLHLSTESGLVSSMDNEFAGRFQVFGTAMTMTITLRQLRKSDTDWYMCVGSKSDSYHVHGSGTVIIVTGDEGTEMSQQPCQPSEDWIWEKALLVIFALVILVLCTVIVFNKVEGIQSQQKCTTSTVYEVMTSSVRRNSTTRPHFKTVTDSIAMDSIAMDTRVHLMQPPMARY</sequence>
<feature type="domain" description="Immunoglobulin" evidence="3">
    <location>
        <begin position="34"/>
        <end position="136"/>
    </location>
</feature>
<comment type="caution">
    <text evidence="4">The sequence shown here is derived from an EMBL/GenBank/DDBJ whole genome shotgun (WGS) entry which is preliminary data.</text>
</comment>
<dbReference type="SMART" id="SM00409">
    <property type="entry name" value="IG"/>
    <property type="match status" value="1"/>
</dbReference>
<dbReference type="PANTHER" id="PTHR15343:SF0">
    <property type="entry name" value="T-CELL ANTIGEN CD7"/>
    <property type="match status" value="1"/>
</dbReference>
<evidence type="ECO:0000256" key="2">
    <source>
        <dbReference type="SAM" id="SignalP"/>
    </source>
</evidence>
<evidence type="ECO:0000259" key="3">
    <source>
        <dbReference type="SMART" id="SM00409"/>
    </source>
</evidence>
<keyword evidence="2" id="KW-0732">Signal</keyword>
<evidence type="ECO:0000256" key="1">
    <source>
        <dbReference type="SAM" id="Phobius"/>
    </source>
</evidence>
<dbReference type="EMBL" id="JANPWB010000011">
    <property type="protein sequence ID" value="KAJ1130371.1"/>
    <property type="molecule type" value="Genomic_DNA"/>
</dbReference>
<dbReference type="InterPro" id="IPR003599">
    <property type="entry name" value="Ig_sub"/>
</dbReference>
<keyword evidence="1" id="KW-0472">Membrane</keyword>
<evidence type="ECO:0000313" key="5">
    <source>
        <dbReference type="Proteomes" id="UP001066276"/>
    </source>
</evidence>
<dbReference type="InterPro" id="IPR036179">
    <property type="entry name" value="Ig-like_dom_sf"/>
</dbReference>
<keyword evidence="1" id="KW-1133">Transmembrane helix</keyword>
<dbReference type="AlphaFoldDB" id="A0AAV7PQ03"/>
<dbReference type="InterPro" id="IPR039090">
    <property type="entry name" value="CD7"/>
</dbReference>